<organism evidence="5 6">
    <name type="scientific">Rodentolepis nana</name>
    <name type="common">Dwarf tapeworm</name>
    <name type="synonym">Hymenolepis nana</name>
    <dbReference type="NCBI Taxonomy" id="102285"/>
    <lineage>
        <taxon>Eukaryota</taxon>
        <taxon>Metazoa</taxon>
        <taxon>Spiralia</taxon>
        <taxon>Lophotrochozoa</taxon>
        <taxon>Platyhelminthes</taxon>
        <taxon>Cestoda</taxon>
        <taxon>Eucestoda</taxon>
        <taxon>Cyclophyllidea</taxon>
        <taxon>Hymenolepididae</taxon>
        <taxon>Rodentolepis</taxon>
    </lineage>
</organism>
<reference evidence="5 6" key="1">
    <citation type="submission" date="2018-11" db="EMBL/GenBank/DDBJ databases">
        <authorList>
            <consortium name="Pathogen Informatics"/>
        </authorList>
    </citation>
    <scope>NUCLEOTIDE SEQUENCE [LARGE SCALE GENOMIC DNA]</scope>
</reference>
<evidence type="ECO:0000313" key="6">
    <source>
        <dbReference type="Proteomes" id="UP000278807"/>
    </source>
</evidence>
<dbReference type="SMART" id="SM00248">
    <property type="entry name" value="ANK"/>
    <property type="match status" value="2"/>
</dbReference>
<keyword evidence="6" id="KW-1185">Reference proteome</keyword>
<protein>
    <submittedName>
        <fullName evidence="5">Uncharacterized protein</fullName>
    </submittedName>
</protein>
<dbReference type="OrthoDB" id="6288801at2759"/>
<dbReference type="Gene3D" id="1.25.40.20">
    <property type="entry name" value="Ankyrin repeat-containing domain"/>
    <property type="match status" value="1"/>
</dbReference>
<evidence type="ECO:0000256" key="4">
    <source>
        <dbReference type="SAM" id="MobiDB-lite"/>
    </source>
</evidence>
<dbReference type="PROSITE" id="PS50297">
    <property type="entry name" value="ANK_REP_REGION"/>
    <property type="match status" value="1"/>
</dbReference>
<dbReference type="Proteomes" id="UP000278807">
    <property type="component" value="Unassembled WGS sequence"/>
</dbReference>
<sequence length="1594" mass="178311">MSQNANPNATSSLGWRPIHFAAKRGHVATVDMLVQQGAEIDVYTKQDATPLMLAEQSRMWDTVRKLKQFGATDEDRSDASPMLSTRENGPAKRRKKNFTTSESKTTCGPISHFDISPKHSSKLIIKYLQYQNHPYDVDLSRKKLEFTCQMLNLPLPFTSRHNSQFYKNLKKLTAANLNHNIRINAAVELMGILKSAASMSKRSGAANTKSNSCRSLESCLRTLEFSVCEKHCSNELISLIADITSGLIILFDHSDDTNAALITYVSRLIQWMCRNNSSQFRSGILALIASILSKNPPTTHISSKLAVPLISNLISLTDSLNQVEAVSRLVDVAVLIGDYNPREFGKRFNDLVDILIGWCVDSSDAHHSISQSSILNQICLNFSKWWFCESSSEVPSFKVSQSTCSMLSHLIEDADNAFREALTEHYQLASVKLGRHSGRSLPQKDTTQRLVAAKLFFSVLAGVCSSMLKYANESTPPGHIDLIFLDQPEWHNRLLSILQTLDMLHSLNTFKPPTSSRSHIPLAYSIPLLIYGEIVRCIHEILLFTNSTVPLEQDYIGLHIESYLILPLGNYIVQPSSQHAKILCELALSHLKRIAKCGHTEVLRAIRIFFKSNTFLQRLKVSKCGSAELVNLLLGLVRDCDLLDPVIDMCLSDFKSVCSKLSSGSFTNFDELCSLFTISLFSALWKACFGQPKSEPILKKAVSRLRNILTEIHMSENIPLRIRLAFWSLVLQFRDLELSTEVVAIAEELARTATINLHELILLNHALKMVDSTLDTNISQALSSYLLRLMQNPCSPVRANCGADFCEAVGHLIRLWKNRKPNEAIFKLIYMCLSHPFPRIQSRGADLLLIFGRSLRYLRSPLTKNALFHWYSDTDVCQSTALVTNAFMGQLDLESSEEVVSVCGAFPSVSGTSGVFNIITRGVPPSDNDLTRFNVLEHSNDYLRRLACLISPIPTYSCKANWFAEDIPSLSIISHFTSAAIMDNKLNVAPWTDPISTFLSIEGIVHAVLANLTERIRDYPYAKDLKAFFDIPVDLLSYQTPSWLLNHGGKLLTFMRSIEKSMMNGVDGYAAAMLPSPIRTHIFLRANAVTCRKWFNRIRIPLASLASWISGVSLQGVECPATVVWNIYSILYQTVSTNPQDFFNAHKFVDNPEKIMLLLIQALHQLKAVDELELVHYFLEGLPLSAPTSDLHIFSWIRGLVQILRGNLDEGIAFLFHFFEVFSTPLPNSFGALSYHFACRTFTNLLLRIGGCTETQSDTKKADVVDDQGDAPPVISRRRTLFKKDVEVSEQFLFRQPDVARRRIKALEKLSSWDNSMPEISKPAEALASFITDQEDRLLTRASNFLSEVTLVTRSHAAAVIPLIDLGNCSLESSISSLHLDAESTLQTLAAEADLLVAKSLTPCPPIIDLDLGTWSLLTKKDISPSVFLDACEPLLLPPNGGINRLPVDNARGVASRLLKHRFRAMGIKDDLYDFANLITSIKSREDLGPDDKLRFIRYVANLLWTASDTRTNRIAAMKCLSEGLLYSITSESIIKKEEEELCQLNVSVALQLFECLGYPSSIQTSSTEIRNLCHEVVDLITNEQASIATYYSR</sequence>
<accession>A0A3P7RWQ5</accession>
<dbReference type="EMBL" id="UZAE01002290">
    <property type="protein sequence ID" value="VDN99595.1"/>
    <property type="molecule type" value="Genomic_DNA"/>
</dbReference>
<dbReference type="SUPFAM" id="SSF48371">
    <property type="entry name" value="ARM repeat"/>
    <property type="match status" value="1"/>
</dbReference>
<dbReference type="Pfam" id="PF12796">
    <property type="entry name" value="Ank_2"/>
    <property type="match status" value="1"/>
</dbReference>
<dbReference type="Pfam" id="PF15785">
    <property type="entry name" value="SMG1"/>
    <property type="match status" value="1"/>
</dbReference>
<dbReference type="PANTHER" id="PTHR24171">
    <property type="entry name" value="ANKYRIN REPEAT DOMAIN-CONTAINING PROTEIN 39-RELATED"/>
    <property type="match status" value="1"/>
</dbReference>
<dbReference type="GO" id="GO:0004674">
    <property type="term" value="F:protein serine/threonine kinase activity"/>
    <property type="evidence" value="ECO:0007669"/>
    <property type="project" value="InterPro"/>
</dbReference>
<gene>
    <name evidence="5" type="ORF">HNAJ_LOCUS3736</name>
</gene>
<keyword evidence="1" id="KW-0677">Repeat</keyword>
<dbReference type="InterPro" id="IPR031559">
    <property type="entry name" value="SMG1"/>
</dbReference>
<evidence type="ECO:0000256" key="2">
    <source>
        <dbReference type="ARBA" id="ARBA00023043"/>
    </source>
</evidence>
<proteinExistence type="predicted"/>
<dbReference type="SUPFAM" id="SSF48403">
    <property type="entry name" value="Ankyrin repeat"/>
    <property type="match status" value="1"/>
</dbReference>
<evidence type="ECO:0000256" key="1">
    <source>
        <dbReference type="ARBA" id="ARBA00022737"/>
    </source>
</evidence>
<dbReference type="InterPro" id="IPR002110">
    <property type="entry name" value="Ankyrin_rpt"/>
</dbReference>
<feature type="region of interest" description="Disordered" evidence="4">
    <location>
        <begin position="70"/>
        <end position="103"/>
    </location>
</feature>
<dbReference type="InterPro" id="IPR036770">
    <property type="entry name" value="Ankyrin_rpt-contain_sf"/>
</dbReference>
<evidence type="ECO:0000256" key="3">
    <source>
        <dbReference type="PROSITE-ProRule" id="PRU00023"/>
    </source>
</evidence>
<dbReference type="PROSITE" id="PS50088">
    <property type="entry name" value="ANK_REPEAT"/>
    <property type="match status" value="1"/>
</dbReference>
<keyword evidence="2 3" id="KW-0040">ANK repeat</keyword>
<dbReference type="InterPro" id="IPR016024">
    <property type="entry name" value="ARM-type_fold"/>
</dbReference>
<dbReference type="GO" id="GO:0000184">
    <property type="term" value="P:nuclear-transcribed mRNA catabolic process, nonsense-mediated decay"/>
    <property type="evidence" value="ECO:0007669"/>
    <property type="project" value="InterPro"/>
</dbReference>
<feature type="repeat" description="ANK" evidence="3">
    <location>
        <begin position="13"/>
        <end position="45"/>
    </location>
</feature>
<name>A0A3P7RWQ5_RODNA</name>
<evidence type="ECO:0000313" key="5">
    <source>
        <dbReference type="EMBL" id="VDN99595.1"/>
    </source>
</evidence>